<dbReference type="InterPro" id="IPR050695">
    <property type="entry name" value="N-acetylmuramoyl_amidase_3"/>
</dbReference>
<dbReference type="RefSeq" id="WP_087426445.1">
    <property type="nucleotide sequence ID" value="NZ_NFII01000011.1"/>
</dbReference>
<dbReference type="SUPFAM" id="SSF53187">
    <property type="entry name" value="Zn-dependent exopeptidases"/>
    <property type="match status" value="1"/>
</dbReference>
<dbReference type="GO" id="GO:0008745">
    <property type="term" value="F:N-acetylmuramoyl-L-alanine amidase activity"/>
    <property type="evidence" value="ECO:0007669"/>
    <property type="project" value="UniProtKB-EC"/>
</dbReference>
<evidence type="ECO:0000313" key="6">
    <source>
        <dbReference type="Proteomes" id="UP000195386"/>
    </source>
</evidence>
<name>A0A1Y3YRJ5_9BACE</name>
<dbReference type="GO" id="GO:0030288">
    <property type="term" value="C:outer membrane-bounded periplasmic space"/>
    <property type="evidence" value="ECO:0007669"/>
    <property type="project" value="TreeGrafter"/>
</dbReference>
<dbReference type="PANTHER" id="PTHR30404:SF0">
    <property type="entry name" value="N-ACETYLMURAMOYL-L-ALANINE AMIDASE AMIC"/>
    <property type="match status" value="1"/>
</dbReference>
<dbReference type="Gene3D" id="3.40.630.40">
    <property type="entry name" value="Zn-dependent exopeptidases"/>
    <property type="match status" value="1"/>
</dbReference>
<feature type="domain" description="MurNAc-LAA" evidence="4">
    <location>
        <begin position="63"/>
        <end position="187"/>
    </location>
</feature>
<dbReference type="EC" id="3.5.1.28" evidence="2"/>
<protein>
    <recommendedName>
        <fullName evidence="2">N-acetylmuramoyl-L-alanine amidase</fullName>
        <ecNumber evidence="2">3.5.1.28</ecNumber>
    </recommendedName>
</protein>
<evidence type="ECO:0000256" key="1">
    <source>
        <dbReference type="ARBA" id="ARBA00001561"/>
    </source>
</evidence>
<accession>A0A1Y3YRJ5</accession>
<proteinExistence type="predicted"/>
<reference evidence="6" key="1">
    <citation type="submission" date="2017-04" db="EMBL/GenBank/DDBJ databases">
        <title>Function of individual gut microbiota members based on whole genome sequencing of pure cultures obtained from chicken caecum.</title>
        <authorList>
            <person name="Medvecky M."/>
            <person name="Cejkova D."/>
            <person name="Polansky O."/>
            <person name="Karasova D."/>
            <person name="Kubasova T."/>
            <person name="Cizek A."/>
            <person name="Rychlik I."/>
        </authorList>
    </citation>
    <scope>NUCLEOTIDE SEQUENCE [LARGE SCALE GENOMIC DNA]</scope>
    <source>
        <strain evidence="6">An43</strain>
    </source>
</reference>
<dbReference type="Proteomes" id="UP000195386">
    <property type="component" value="Unassembled WGS sequence"/>
</dbReference>
<comment type="catalytic activity">
    <reaction evidence="1">
        <text>Hydrolyzes the link between N-acetylmuramoyl residues and L-amino acid residues in certain cell-wall glycopeptides.</text>
        <dbReference type="EC" id="3.5.1.28"/>
    </reaction>
</comment>
<organism evidence="5 6">
    <name type="scientific">Bacteroides clarus</name>
    <dbReference type="NCBI Taxonomy" id="626929"/>
    <lineage>
        <taxon>Bacteria</taxon>
        <taxon>Pseudomonadati</taxon>
        <taxon>Bacteroidota</taxon>
        <taxon>Bacteroidia</taxon>
        <taxon>Bacteroidales</taxon>
        <taxon>Bacteroidaceae</taxon>
        <taxon>Bacteroides</taxon>
    </lineage>
</organism>
<evidence type="ECO:0000313" key="5">
    <source>
        <dbReference type="EMBL" id="OUO00486.1"/>
    </source>
</evidence>
<sequence>MKVLIDNGHGSNTPGKCSPDGRLKEYAYAREIATRLEAELRKQGVDAERIVKEEIDVPLSERCRRANEYKASDTLLVSIHCNAAGNGSEWMQARGWEAWTSVGQTKADKLATCLYESAERYLPGMKMRKDMTDGDPDKESGFYILKHTKCPAVLTENLFQDNKEDVDFLLSEEGKRTIVDLHVQGIMNYLSNSKK</sequence>
<dbReference type="SMART" id="SM00646">
    <property type="entry name" value="Ami_3"/>
    <property type="match status" value="1"/>
</dbReference>
<evidence type="ECO:0000256" key="2">
    <source>
        <dbReference type="ARBA" id="ARBA00011901"/>
    </source>
</evidence>
<evidence type="ECO:0000256" key="3">
    <source>
        <dbReference type="ARBA" id="ARBA00022801"/>
    </source>
</evidence>
<dbReference type="EMBL" id="NFII01000011">
    <property type="protein sequence ID" value="OUO00486.1"/>
    <property type="molecule type" value="Genomic_DNA"/>
</dbReference>
<dbReference type="InterPro" id="IPR002508">
    <property type="entry name" value="MurNAc-LAA_cat"/>
</dbReference>
<evidence type="ECO:0000259" key="4">
    <source>
        <dbReference type="SMART" id="SM00646"/>
    </source>
</evidence>
<keyword evidence="3" id="KW-0378">Hydrolase</keyword>
<dbReference type="Pfam" id="PF01520">
    <property type="entry name" value="Amidase_3"/>
    <property type="match status" value="1"/>
</dbReference>
<dbReference type="AlphaFoldDB" id="A0A1Y3YRJ5"/>
<comment type="caution">
    <text evidence="5">The sequence shown here is derived from an EMBL/GenBank/DDBJ whole genome shotgun (WGS) entry which is preliminary data.</text>
</comment>
<dbReference type="GO" id="GO:0009253">
    <property type="term" value="P:peptidoglycan catabolic process"/>
    <property type="evidence" value="ECO:0007669"/>
    <property type="project" value="InterPro"/>
</dbReference>
<dbReference type="PANTHER" id="PTHR30404">
    <property type="entry name" value="N-ACETYLMURAMOYL-L-ALANINE AMIDASE"/>
    <property type="match status" value="1"/>
</dbReference>
<gene>
    <name evidence="5" type="ORF">B5F97_12180</name>
</gene>
<dbReference type="CDD" id="cd02696">
    <property type="entry name" value="MurNAc-LAA"/>
    <property type="match status" value="1"/>
</dbReference>